<dbReference type="InterPro" id="IPR036046">
    <property type="entry name" value="Acylphosphatase-like_dom_sf"/>
</dbReference>
<reference evidence="7 8" key="1">
    <citation type="journal article" date="2016" name="Front. Microbiol.">
        <title>Comprehensive Phylogenetic Analysis of Bovine Non-aureus Staphylococci Species Based on Whole-Genome Sequencing.</title>
        <authorList>
            <person name="Naushad S."/>
            <person name="Barkema H.W."/>
            <person name="Luby C."/>
            <person name="Condas L.A."/>
            <person name="Nobrega D.B."/>
            <person name="Carson D.A."/>
            <person name="De Buck J."/>
        </authorList>
    </citation>
    <scope>NUCLEOTIDE SEQUENCE [LARGE SCALE GENOMIC DNA]</scope>
    <source>
        <strain evidence="7 8">SNUC 3829</strain>
    </source>
</reference>
<keyword evidence="5 7" id="KW-0378">Hydrolase</keyword>
<dbReference type="STRING" id="29382.BZ166_11310"/>
<evidence type="ECO:0000256" key="4">
    <source>
        <dbReference type="ARBA" id="ARBA00047645"/>
    </source>
</evidence>
<name>A0A2T4LVB9_9STAP</name>
<dbReference type="GO" id="GO:0016743">
    <property type="term" value="F:carboxyl- or carbamoyltransferase activity"/>
    <property type="evidence" value="ECO:0007669"/>
    <property type="project" value="TreeGrafter"/>
</dbReference>
<dbReference type="GO" id="GO:0008270">
    <property type="term" value="F:zinc ion binding"/>
    <property type="evidence" value="ECO:0007669"/>
    <property type="project" value="TreeGrafter"/>
</dbReference>
<evidence type="ECO:0000256" key="2">
    <source>
        <dbReference type="ARBA" id="ARBA00012150"/>
    </source>
</evidence>
<dbReference type="EMBL" id="PYZR01000009">
    <property type="protein sequence ID" value="PTF67337.1"/>
    <property type="molecule type" value="Genomic_DNA"/>
</dbReference>
<dbReference type="RefSeq" id="WP_107383929.1">
    <property type="nucleotide sequence ID" value="NZ_CP126540.1"/>
</dbReference>
<comment type="catalytic activity">
    <reaction evidence="4 5">
        <text>an acyl phosphate + H2O = a carboxylate + phosphate + H(+)</text>
        <dbReference type="Rhea" id="RHEA:14965"/>
        <dbReference type="ChEBI" id="CHEBI:15377"/>
        <dbReference type="ChEBI" id="CHEBI:15378"/>
        <dbReference type="ChEBI" id="CHEBI:29067"/>
        <dbReference type="ChEBI" id="CHEBI:43474"/>
        <dbReference type="ChEBI" id="CHEBI:59918"/>
        <dbReference type="EC" id="3.6.1.7"/>
    </reaction>
</comment>
<dbReference type="AlphaFoldDB" id="A0A2T4LVB9"/>
<dbReference type="InterPro" id="IPR001792">
    <property type="entry name" value="Acylphosphatase-like_dom"/>
</dbReference>
<dbReference type="PROSITE" id="PS00150">
    <property type="entry name" value="ACYLPHOSPHATASE_1"/>
    <property type="match status" value="1"/>
</dbReference>
<comment type="similarity">
    <text evidence="1 6">Belongs to the acylphosphatase family.</text>
</comment>
<evidence type="ECO:0000256" key="1">
    <source>
        <dbReference type="ARBA" id="ARBA00005614"/>
    </source>
</evidence>
<protein>
    <recommendedName>
        <fullName evidence="3 5">acylphosphatase</fullName>
        <ecNumber evidence="2 5">3.6.1.7</ecNumber>
    </recommendedName>
</protein>
<evidence type="ECO:0000313" key="8">
    <source>
        <dbReference type="Proteomes" id="UP000241208"/>
    </source>
</evidence>
<dbReference type="GO" id="GO:0003998">
    <property type="term" value="F:acylphosphatase activity"/>
    <property type="evidence" value="ECO:0007669"/>
    <property type="project" value="UniProtKB-EC"/>
</dbReference>
<dbReference type="PANTHER" id="PTHR42959:SF1">
    <property type="entry name" value="CARBAMOYLTRANSFERASE HYPF"/>
    <property type="match status" value="1"/>
</dbReference>
<dbReference type="SUPFAM" id="SSF54975">
    <property type="entry name" value="Acylphosphatase/BLUF domain-like"/>
    <property type="match status" value="1"/>
</dbReference>
<evidence type="ECO:0000256" key="5">
    <source>
        <dbReference type="PROSITE-ProRule" id="PRU00520"/>
    </source>
</evidence>
<dbReference type="NCBIfam" id="NF011005">
    <property type="entry name" value="PRK14431.1"/>
    <property type="match status" value="1"/>
</dbReference>
<dbReference type="InterPro" id="IPR051060">
    <property type="entry name" value="Carbamoyltrans_HypF-like"/>
</dbReference>
<dbReference type="Pfam" id="PF00708">
    <property type="entry name" value="Acylphosphatase"/>
    <property type="match status" value="1"/>
</dbReference>
<comment type="caution">
    <text evidence="7">The sequence shown here is derived from an EMBL/GenBank/DDBJ whole genome shotgun (WGS) entry which is preliminary data.</text>
</comment>
<sequence length="89" mass="10104">MQCKHIKVFGIVQGVGFRYYTEKIARKYNVVGTVQNISDYVEIYAQSDETSLTSFINAIIEGASPASQVEDYEIEEIETNPSWKNFSTL</sequence>
<dbReference type="PANTHER" id="PTHR42959">
    <property type="entry name" value="CARBAMOYLTRANSFERASE"/>
    <property type="match status" value="1"/>
</dbReference>
<evidence type="ECO:0000256" key="3">
    <source>
        <dbReference type="ARBA" id="ARBA00015991"/>
    </source>
</evidence>
<proteinExistence type="inferred from homology"/>
<evidence type="ECO:0000256" key="6">
    <source>
        <dbReference type="RuleBase" id="RU004168"/>
    </source>
</evidence>
<dbReference type="Gene3D" id="3.30.70.100">
    <property type="match status" value="1"/>
</dbReference>
<dbReference type="EC" id="3.6.1.7" evidence="2 5"/>
<dbReference type="Proteomes" id="UP000241208">
    <property type="component" value="Unassembled WGS sequence"/>
</dbReference>
<dbReference type="GO" id="GO:0051604">
    <property type="term" value="P:protein maturation"/>
    <property type="evidence" value="ECO:0007669"/>
    <property type="project" value="TreeGrafter"/>
</dbReference>
<accession>A0A2T4LVB9</accession>
<feature type="active site" evidence="5">
    <location>
        <position position="36"/>
    </location>
</feature>
<dbReference type="PROSITE" id="PS51160">
    <property type="entry name" value="ACYLPHOSPHATASE_3"/>
    <property type="match status" value="1"/>
</dbReference>
<organism evidence="7 8">
    <name type="scientific">Staphylococcus cohnii</name>
    <dbReference type="NCBI Taxonomy" id="29382"/>
    <lineage>
        <taxon>Bacteria</taxon>
        <taxon>Bacillati</taxon>
        <taxon>Bacillota</taxon>
        <taxon>Bacilli</taxon>
        <taxon>Bacillales</taxon>
        <taxon>Staphylococcaceae</taxon>
        <taxon>Staphylococcus</taxon>
        <taxon>Staphylococcus cohnii species complex</taxon>
    </lineage>
</organism>
<gene>
    <name evidence="7" type="ORF">BUY34_01540</name>
</gene>
<dbReference type="InterPro" id="IPR017968">
    <property type="entry name" value="Acylphosphatase_CS"/>
</dbReference>
<feature type="active site" evidence="5">
    <location>
        <position position="18"/>
    </location>
</feature>
<evidence type="ECO:0000313" key="7">
    <source>
        <dbReference type="EMBL" id="PTF67337.1"/>
    </source>
</evidence>